<sequence length="298" mass="34811">MQAMWDEFLRLLRTDPAFRAEVRRLVLTEELLTLPEKVEELTRAVRELVEAQRQHSEILRQHSEQIGALVEAQRRTEEILRQHSETLRQHSEILRQHSEQIAALIEAQHRTEAQIVALEAQIASLVEVQRRSWEELQRLVTWQRVEAGRREGERYERQVIRRALAIFNGGQGGSPEQHIVQQRLTQLLAPFWQEGLIAPEDDPLLADLIWWKDEQIVVVEVSLQVDRYDVERAARRAATLRRAGATVMGVVIGEEWATPEAYDEAIRRQVEWFIGSEMSDGFREFRAKRVEHVVMREA</sequence>
<accession>A0ABT2ES70</accession>
<dbReference type="PANTHER" id="PTHR38753">
    <property type="entry name" value="SLR1441 PROTEIN"/>
    <property type="match status" value="1"/>
</dbReference>
<evidence type="ECO:0008006" key="4">
    <source>
        <dbReference type="Google" id="ProtNLM"/>
    </source>
</evidence>
<keyword evidence="3" id="KW-1185">Reference proteome</keyword>
<dbReference type="EMBL" id="JANUCP010000005">
    <property type="protein sequence ID" value="MCS3920261.1"/>
    <property type="molecule type" value="Genomic_DNA"/>
</dbReference>
<dbReference type="RefSeq" id="WP_259098795.1">
    <property type="nucleotide sequence ID" value="NZ_CP130454.1"/>
</dbReference>
<comment type="caution">
    <text evidence="2">The sequence shown here is derived from an EMBL/GenBank/DDBJ whole genome shotgun (WGS) entry which is preliminary data.</text>
</comment>
<evidence type="ECO:0000313" key="2">
    <source>
        <dbReference type="EMBL" id="MCS3920261.1"/>
    </source>
</evidence>
<proteinExistence type="predicted"/>
<protein>
    <recommendedName>
        <fullName evidence="4">DUF3782 domain-containing protein</fullName>
    </recommendedName>
</protein>
<keyword evidence="1" id="KW-0175">Coiled coil</keyword>
<organism evidence="2 3">
    <name type="scientific">Candidatus Fervidibacter sacchari</name>
    <dbReference type="NCBI Taxonomy" id="1448929"/>
    <lineage>
        <taxon>Bacteria</taxon>
        <taxon>Candidatus Fervidibacterota</taxon>
        <taxon>Candidatus Fervidibacter</taxon>
    </lineage>
</organism>
<evidence type="ECO:0000313" key="3">
    <source>
        <dbReference type="Proteomes" id="UP001204798"/>
    </source>
</evidence>
<dbReference type="PANTHER" id="PTHR38753:SF1">
    <property type="entry name" value="SLR1441 PROTEIN"/>
    <property type="match status" value="1"/>
</dbReference>
<reference evidence="2 3" key="1">
    <citation type="submission" date="2022-08" db="EMBL/GenBank/DDBJ databases">
        <title>Bacterial and archaeal communities from various locations to study Microbial Dark Matter (Phase II).</title>
        <authorList>
            <person name="Stepanauskas R."/>
        </authorList>
    </citation>
    <scope>NUCLEOTIDE SEQUENCE [LARGE SCALE GENOMIC DNA]</scope>
    <source>
        <strain evidence="2 3">PD1</strain>
    </source>
</reference>
<name>A0ABT2ES70_9BACT</name>
<dbReference type="Proteomes" id="UP001204798">
    <property type="component" value="Unassembled WGS sequence"/>
</dbReference>
<gene>
    <name evidence="2" type="ORF">M2350_002690</name>
</gene>
<feature type="coiled-coil region" evidence="1">
    <location>
        <begin position="34"/>
        <end position="121"/>
    </location>
</feature>
<evidence type="ECO:0000256" key="1">
    <source>
        <dbReference type="SAM" id="Coils"/>
    </source>
</evidence>